<dbReference type="InterPro" id="IPR020846">
    <property type="entry name" value="MFS_dom"/>
</dbReference>
<evidence type="ECO:0000256" key="4">
    <source>
        <dbReference type="ARBA" id="ARBA00022989"/>
    </source>
</evidence>
<feature type="transmembrane region" description="Helical" evidence="6">
    <location>
        <begin position="81"/>
        <end position="101"/>
    </location>
</feature>
<dbReference type="Proteomes" id="UP000245699">
    <property type="component" value="Unassembled WGS sequence"/>
</dbReference>
<dbReference type="EMBL" id="MBFT01000191">
    <property type="protein sequence ID" value="PVU95292.1"/>
    <property type="molecule type" value="Genomic_DNA"/>
</dbReference>
<dbReference type="OrthoDB" id="2962993at2759"/>
<comment type="caution">
    <text evidence="8">The sequence shown here is derived from an EMBL/GenBank/DDBJ whole genome shotgun (WGS) entry which is preliminary data.</text>
</comment>
<evidence type="ECO:0000256" key="3">
    <source>
        <dbReference type="ARBA" id="ARBA00022692"/>
    </source>
</evidence>
<keyword evidence="5 6" id="KW-0472">Membrane</keyword>
<comment type="subcellular location">
    <subcellularLocation>
        <location evidence="1">Membrane</location>
        <topology evidence="1">Multi-pass membrane protein</topology>
    </subcellularLocation>
</comment>
<dbReference type="PROSITE" id="PS50850">
    <property type="entry name" value="MFS"/>
    <property type="match status" value="1"/>
</dbReference>
<feature type="transmembrane region" description="Helical" evidence="6">
    <location>
        <begin position="360"/>
        <end position="382"/>
    </location>
</feature>
<keyword evidence="2" id="KW-0813">Transport</keyword>
<feature type="transmembrane region" description="Helical" evidence="6">
    <location>
        <begin position="307"/>
        <end position="326"/>
    </location>
</feature>
<evidence type="ECO:0000256" key="2">
    <source>
        <dbReference type="ARBA" id="ARBA00022448"/>
    </source>
</evidence>
<keyword evidence="9" id="KW-1185">Reference proteome</keyword>
<feature type="transmembrane region" description="Helical" evidence="6">
    <location>
        <begin position="42"/>
        <end position="69"/>
    </location>
</feature>
<dbReference type="GO" id="GO:0016020">
    <property type="term" value="C:membrane"/>
    <property type="evidence" value="ECO:0007669"/>
    <property type="project" value="UniProtKB-SubCell"/>
</dbReference>
<sequence>MKDNSSVVDIEKETLVLNQAEHLTENEIAIHKRYLRKVDLRILPIVVLVAISCFIDRGIIAAALVYGLVPGMKLNATQQGNVTTFFFVFYIIFEAPANIMLKRVKPHYWFGFLALGFSITTLMQAFAKNGNTLTILRSLLGVFEAGISPGIVGYLNYWYTRSEVSLRMVLFFFSVPLAGVIGSPFAAAVSHIKIKSIKPYQNVFLFTGILTLVVGILALFLIHDYPDTAKFLDPEEKELILRRLNREQGLASKTKGSISEALKFLMDWKLWVFCLIYFGNNNAVNVLSLFIPTVAATLGYNPTQSTMIYMGYYIVGLVGMLVYIFLLRKKPFWVVISFFSAFTAITYYVALFTKGKIVRVVFLMLTGFGTSPVAPIIVGWLSVNQGGVYKGMIGTAIQLSFGNISGIISPRLYTTKFLPKFLGGSILLVASLVVSIILSFVMTAYFNAENKRRDANPVDISNLSEDEQRKMYDKHPNFRYKS</sequence>
<accession>A0A2T9YSH9</accession>
<dbReference type="GO" id="GO:0022857">
    <property type="term" value="F:transmembrane transporter activity"/>
    <property type="evidence" value="ECO:0007669"/>
    <property type="project" value="InterPro"/>
</dbReference>
<dbReference type="Gene3D" id="1.20.1250.20">
    <property type="entry name" value="MFS general substrate transporter like domains"/>
    <property type="match status" value="2"/>
</dbReference>
<dbReference type="AlphaFoldDB" id="A0A2T9YSH9"/>
<evidence type="ECO:0000256" key="1">
    <source>
        <dbReference type="ARBA" id="ARBA00004141"/>
    </source>
</evidence>
<evidence type="ECO:0000256" key="5">
    <source>
        <dbReference type="ARBA" id="ARBA00023136"/>
    </source>
</evidence>
<feature type="transmembrane region" description="Helical" evidence="6">
    <location>
        <begin position="332"/>
        <end position="353"/>
    </location>
</feature>
<dbReference type="PANTHER" id="PTHR43791">
    <property type="entry name" value="PERMEASE-RELATED"/>
    <property type="match status" value="1"/>
</dbReference>
<keyword evidence="4 6" id="KW-1133">Transmembrane helix</keyword>
<reference evidence="8 9" key="1">
    <citation type="journal article" date="2018" name="MBio">
        <title>Comparative Genomics Reveals the Core Gene Toolbox for the Fungus-Insect Symbiosis.</title>
        <authorList>
            <person name="Wang Y."/>
            <person name="Stata M."/>
            <person name="Wang W."/>
            <person name="Stajich J.E."/>
            <person name="White M.M."/>
            <person name="Moncalvo J.M."/>
        </authorList>
    </citation>
    <scope>NUCLEOTIDE SEQUENCE [LARGE SCALE GENOMIC DNA]</scope>
    <source>
        <strain evidence="8 9">AUS-77-4</strain>
    </source>
</reference>
<feature type="transmembrane region" description="Helical" evidence="6">
    <location>
        <begin position="107"/>
        <end position="127"/>
    </location>
</feature>
<evidence type="ECO:0000256" key="6">
    <source>
        <dbReference type="SAM" id="Phobius"/>
    </source>
</evidence>
<dbReference type="InterPro" id="IPR011701">
    <property type="entry name" value="MFS"/>
</dbReference>
<protein>
    <recommendedName>
        <fullName evidence="7">Major facilitator superfamily (MFS) profile domain-containing protein</fullName>
    </recommendedName>
</protein>
<evidence type="ECO:0000259" key="7">
    <source>
        <dbReference type="PROSITE" id="PS50850"/>
    </source>
</evidence>
<dbReference type="SUPFAM" id="SSF103473">
    <property type="entry name" value="MFS general substrate transporter"/>
    <property type="match status" value="1"/>
</dbReference>
<feature type="domain" description="Major facilitator superfamily (MFS) profile" evidence="7">
    <location>
        <begin position="42"/>
        <end position="451"/>
    </location>
</feature>
<evidence type="ECO:0000313" key="8">
    <source>
        <dbReference type="EMBL" id="PVU95292.1"/>
    </source>
</evidence>
<dbReference type="Pfam" id="PF07690">
    <property type="entry name" value="MFS_1"/>
    <property type="match status" value="1"/>
</dbReference>
<dbReference type="PANTHER" id="PTHR43791:SF36">
    <property type="entry name" value="TRANSPORTER, PUTATIVE (AFU_ORTHOLOGUE AFUA_6G08340)-RELATED"/>
    <property type="match status" value="1"/>
</dbReference>
<proteinExistence type="predicted"/>
<feature type="transmembrane region" description="Helical" evidence="6">
    <location>
        <begin position="270"/>
        <end position="295"/>
    </location>
</feature>
<organism evidence="8 9">
    <name type="scientific">Furculomyces boomerangus</name>
    <dbReference type="NCBI Taxonomy" id="61424"/>
    <lineage>
        <taxon>Eukaryota</taxon>
        <taxon>Fungi</taxon>
        <taxon>Fungi incertae sedis</taxon>
        <taxon>Zoopagomycota</taxon>
        <taxon>Kickxellomycotina</taxon>
        <taxon>Harpellomycetes</taxon>
        <taxon>Harpellales</taxon>
        <taxon>Harpellaceae</taxon>
        <taxon>Furculomyces</taxon>
    </lineage>
</organism>
<name>A0A2T9YSH9_9FUNG</name>
<feature type="transmembrane region" description="Helical" evidence="6">
    <location>
        <begin position="421"/>
        <end position="446"/>
    </location>
</feature>
<feature type="transmembrane region" description="Helical" evidence="6">
    <location>
        <begin position="202"/>
        <end position="222"/>
    </location>
</feature>
<dbReference type="InterPro" id="IPR036259">
    <property type="entry name" value="MFS_trans_sf"/>
</dbReference>
<gene>
    <name evidence="8" type="ORF">BB559_002794</name>
</gene>
<feature type="transmembrane region" description="Helical" evidence="6">
    <location>
        <begin position="388"/>
        <end position="409"/>
    </location>
</feature>
<feature type="transmembrane region" description="Helical" evidence="6">
    <location>
        <begin position="169"/>
        <end position="190"/>
    </location>
</feature>
<evidence type="ECO:0000313" key="9">
    <source>
        <dbReference type="Proteomes" id="UP000245699"/>
    </source>
</evidence>
<feature type="transmembrane region" description="Helical" evidence="6">
    <location>
        <begin position="139"/>
        <end position="157"/>
    </location>
</feature>
<keyword evidence="3 6" id="KW-0812">Transmembrane</keyword>